<protein>
    <submittedName>
        <fullName evidence="1">Uncharacterized protein</fullName>
    </submittedName>
</protein>
<name>A0A1R4LMW0_VIBR1</name>
<accession>A0A1R4LMW0</accession>
<reference evidence="2" key="1">
    <citation type="submission" date="2017-02" db="EMBL/GenBank/DDBJ databases">
        <authorList>
            <person name="Rodrigo-Torres L."/>
            <person name="Arahal R.D."/>
            <person name="Lucena T."/>
        </authorList>
    </citation>
    <scope>NUCLEOTIDE SEQUENCE [LARGE SCALE GENOMIC DNA]</scope>
    <source>
        <strain evidence="2">CECT 7878</strain>
    </source>
</reference>
<sequence>MSSKARTSIPFNTSRQTHLVSNTITTAQGGGLGMTKKEQPKLLSLQFGGVNCKVKWQD</sequence>
<dbReference type="Proteomes" id="UP000188276">
    <property type="component" value="Unassembled WGS sequence"/>
</dbReference>
<evidence type="ECO:0000313" key="2">
    <source>
        <dbReference type="Proteomes" id="UP000188276"/>
    </source>
</evidence>
<organism evidence="1 2">
    <name type="scientific">Vibrio ruber (strain DSM 16370 / JCM 11486 / BCRC 17186 / CECT 7878 / LMG 23124 / VR1)</name>
    <dbReference type="NCBI Taxonomy" id="1123498"/>
    <lineage>
        <taxon>Bacteria</taxon>
        <taxon>Pseudomonadati</taxon>
        <taxon>Pseudomonadota</taxon>
        <taxon>Gammaproteobacteria</taxon>
        <taxon>Vibrionales</taxon>
        <taxon>Vibrionaceae</taxon>
        <taxon>Vibrio</taxon>
    </lineage>
</organism>
<evidence type="ECO:0000313" key="1">
    <source>
        <dbReference type="EMBL" id="SJN57946.1"/>
    </source>
</evidence>
<keyword evidence="2" id="KW-1185">Reference proteome</keyword>
<dbReference type="STRING" id="1123498.VR7878_02562"/>
<dbReference type="EMBL" id="FULE01000034">
    <property type="protein sequence ID" value="SJN57946.1"/>
    <property type="molecule type" value="Genomic_DNA"/>
</dbReference>
<proteinExistence type="predicted"/>
<dbReference type="AlphaFoldDB" id="A0A1R4LMW0"/>
<gene>
    <name evidence="1" type="ORF">VR7878_02562</name>
</gene>